<accession>A0A1H3J2M0</accession>
<dbReference type="SUPFAM" id="SSF46785">
    <property type="entry name" value="Winged helix' DNA-binding domain"/>
    <property type="match status" value="1"/>
</dbReference>
<gene>
    <name evidence="2" type="ORF">SAMN05216247_103440</name>
</gene>
<dbReference type="RefSeq" id="WP_069788558.1">
    <property type="nucleotide sequence ID" value="NZ_FNOX01000003.1"/>
</dbReference>
<dbReference type="AlphaFoldDB" id="A0A1H3J2M0"/>
<dbReference type="EMBL" id="FNOX01000003">
    <property type="protein sequence ID" value="SDY34171.1"/>
    <property type="molecule type" value="Genomic_DNA"/>
</dbReference>
<name>A0A1H3J2M0_9PSED</name>
<keyword evidence="1" id="KW-0472">Membrane</keyword>
<dbReference type="Proteomes" id="UP000182902">
    <property type="component" value="Unassembled WGS sequence"/>
</dbReference>
<keyword evidence="1" id="KW-1133">Transmembrane helix</keyword>
<evidence type="ECO:0000256" key="1">
    <source>
        <dbReference type="SAM" id="Phobius"/>
    </source>
</evidence>
<sequence>MSIWTFSLKKSVLLPIGGIVATWLLTKILDAYLDITILANLWGWLVQRSEWLFQEVPMPLWLLVCTTISGLSVIAALAYALMELRRSECEIHRLRHPVDTPLNDLEHMVLMTIAGFLENNMHASRRDLQERVGTTPLPVQAALDVLTTRGLVGDELAGNAVYIGLTPAGRRYALHPDNLRRT</sequence>
<keyword evidence="1" id="KW-0812">Transmembrane</keyword>
<dbReference type="InterPro" id="IPR036390">
    <property type="entry name" value="WH_DNA-bd_sf"/>
</dbReference>
<evidence type="ECO:0000313" key="3">
    <source>
        <dbReference type="Proteomes" id="UP000182902"/>
    </source>
</evidence>
<feature type="transmembrane region" description="Helical" evidence="1">
    <location>
        <begin position="12"/>
        <end position="39"/>
    </location>
</feature>
<organism evidence="2 3">
    <name type="scientific">Pseudomonas salomonii</name>
    <dbReference type="NCBI Taxonomy" id="191391"/>
    <lineage>
        <taxon>Bacteria</taxon>
        <taxon>Pseudomonadati</taxon>
        <taxon>Pseudomonadota</taxon>
        <taxon>Gammaproteobacteria</taxon>
        <taxon>Pseudomonadales</taxon>
        <taxon>Pseudomonadaceae</taxon>
        <taxon>Pseudomonas</taxon>
    </lineage>
</organism>
<proteinExistence type="predicted"/>
<feature type="transmembrane region" description="Helical" evidence="1">
    <location>
        <begin position="59"/>
        <end position="82"/>
    </location>
</feature>
<evidence type="ECO:0000313" key="2">
    <source>
        <dbReference type="EMBL" id="SDY34171.1"/>
    </source>
</evidence>
<reference evidence="2 3" key="1">
    <citation type="submission" date="2016-10" db="EMBL/GenBank/DDBJ databases">
        <authorList>
            <person name="de Groot N.N."/>
        </authorList>
    </citation>
    <scope>NUCLEOTIDE SEQUENCE [LARGE SCALE GENOMIC DNA]</scope>
    <source>
        <strain evidence="2 3">ICMP 14252</strain>
    </source>
</reference>
<protein>
    <submittedName>
        <fullName evidence="2">Uncharacterized protein</fullName>
    </submittedName>
</protein>